<evidence type="ECO:0000256" key="2">
    <source>
        <dbReference type="SAM" id="SignalP"/>
    </source>
</evidence>
<keyword evidence="2" id="KW-0732">Signal</keyword>
<proteinExistence type="predicted"/>
<accession>A0A1X2H0Y9</accession>
<protein>
    <recommendedName>
        <fullName evidence="5">Membrane anchor Opy2 N-terminal domain-containing protein</fullName>
    </recommendedName>
</protein>
<reference evidence="3 4" key="1">
    <citation type="submission" date="2016-07" db="EMBL/GenBank/DDBJ databases">
        <title>Pervasive Adenine N6-methylation of Active Genes in Fungi.</title>
        <authorList>
            <consortium name="DOE Joint Genome Institute"/>
            <person name="Mondo S.J."/>
            <person name="Dannebaum R.O."/>
            <person name="Kuo R.C."/>
            <person name="Labutti K."/>
            <person name="Haridas S."/>
            <person name="Kuo A."/>
            <person name="Salamov A."/>
            <person name="Ahrendt S.R."/>
            <person name="Lipzen A."/>
            <person name="Sullivan W."/>
            <person name="Andreopoulos W.B."/>
            <person name="Clum A."/>
            <person name="Lindquist E."/>
            <person name="Daum C."/>
            <person name="Ramamoorthy G.K."/>
            <person name="Gryganskyi A."/>
            <person name="Culley D."/>
            <person name="Magnuson J.K."/>
            <person name="James T.Y."/>
            <person name="O'Malley M.A."/>
            <person name="Stajich J.E."/>
            <person name="Spatafora J.W."/>
            <person name="Visel A."/>
            <person name="Grigoriev I.V."/>
        </authorList>
    </citation>
    <scope>NUCLEOTIDE SEQUENCE [LARGE SCALE GENOMIC DNA]</scope>
    <source>
        <strain evidence="3 4">NRRL 2496</strain>
    </source>
</reference>
<evidence type="ECO:0008006" key="5">
    <source>
        <dbReference type="Google" id="ProtNLM"/>
    </source>
</evidence>
<name>A0A1X2H0Y9_SYNRA</name>
<dbReference type="OrthoDB" id="2288413at2759"/>
<organism evidence="3 4">
    <name type="scientific">Syncephalastrum racemosum</name>
    <name type="common">Filamentous fungus</name>
    <dbReference type="NCBI Taxonomy" id="13706"/>
    <lineage>
        <taxon>Eukaryota</taxon>
        <taxon>Fungi</taxon>
        <taxon>Fungi incertae sedis</taxon>
        <taxon>Mucoromycota</taxon>
        <taxon>Mucoromycotina</taxon>
        <taxon>Mucoromycetes</taxon>
        <taxon>Mucorales</taxon>
        <taxon>Syncephalastraceae</taxon>
        <taxon>Syncephalastrum</taxon>
    </lineage>
</organism>
<dbReference type="EMBL" id="MCGN01000013">
    <property type="protein sequence ID" value="ORY90034.1"/>
    <property type="molecule type" value="Genomic_DNA"/>
</dbReference>
<dbReference type="Proteomes" id="UP000242180">
    <property type="component" value="Unassembled WGS sequence"/>
</dbReference>
<sequence length="185" mass="18097">MKRVGSPLLILLLGSVFLLLEQQSAAAVETTSLPSGGVRSPTASGTVCAQTVCVDPASGGIGKPQCPEKCKDSCVFVQNVCCPQQMVGQCSDDVPSGASTLTIITSSAGDASSTPAASNSVPTSTPSGSAAASSSAVPSSAQTSSASASASATESGTTTGLGTMGSAPSLPATFLFMVLLVLTFQ</sequence>
<keyword evidence="4" id="KW-1185">Reference proteome</keyword>
<gene>
    <name evidence="3" type="ORF">BCR43DRAFT_499905</name>
</gene>
<dbReference type="AlphaFoldDB" id="A0A1X2H0Y9"/>
<evidence type="ECO:0000313" key="3">
    <source>
        <dbReference type="EMBL" id="ORY90034.1"/>
    </source>
</evidence>
<feature type="chain" id="PRO_5010869304" description="Membrane anchor Opy2 N-terminal domain-containing protein" evidence="2">
    <location>
        <begin position="28"/>
        <end position="185"/>
    </location>
</feature>
<comment type="caution">
    <text evidence="3">The sequence shown here is derived from an EMBL/GenBank/DDBJ whole genome shotgun (WGS) entry which is preliminary data.</text>
</comment>
<feature type="region of interest" description="Disordered" evidence="1">
    <location>
        <begin position="108"/>
        <end position="136"/>
    </location>
</feature>
<dbReference type="InParanoid" id="A0A1X2H0Y9"/>
<evidence type="ECO:0000256" key="1">
    <source>
        <dbReference type="SAM" id="MobiDB-lite"/>
    </source>
</evidence>
<feature type="signal peptide" evidence="2">
    <location>
        <begin position="1"/>
        <end position="27"/>
    </location>
</feature>
<dbReference type="OMA" id="SECADSC"/>
<feature type="compositionally biased region" description="Polar residues" evidence="1">
    <location>
        <begin position="108"/>
        <end position="119"/>
    </location>
</feature>
<evidence type="ECO:0000313" key="4">
    <source>
        <dbReference type="Proteomes" id="UP000242180"/>
    </source>
</evidence>
<feature type="compositionally biased region" description="Low complexity" evidence="1">
    <location>
        <begin position="120"/>
        <end position="136"/>
    </location>
</feature>